<proteinExistence type="predicted"/>
<accession>A0A9P7UM08</accession>
<feature type="chain" id="PRO_5040178794" evidence="2">
    <location>
        <begin position="23"/>
        <end position="134"/>
    </location>
</feature>
<organism evidence="3 4">
    <name type="scientific">Marasmius oreades</name>
    <name type="common">fairy-ring Marasmius</name>
    <dbReference type="NCBI Taxonomy" id="181124"/>
    <lineage>
        <taxon>Eukaryota</taxon>
        <taxon>Fungi</taxon>
        <taxon>Dikarya</taxon>
        <taxon>Basidiomycota</taxon>
        <taxon>Agaricomycotina</taxon>
        <taxon>Agaricomycetes</taxon>
        <taxon>Agaricomycetidae</taxon>
        <taxon>Agaricales</taxon>
        <taxon>Marasmiineae</taxon>
        <taxon>Marasmiaceae</taxon>
        <taxon>Marasmius</taxon>
    </lineage>
</organism>
<evidence type="ECO:0000256" key="1">
    <source>
        <dbReference type="SAM" id="MobiDB-lite"/>
    </source>
</evidence>
<evidence type="ECO:0000256" key="2">
    <source>
        <dbReference type="SAM" id="SignalP"/>
    </source>
</evidence>
<dbReference type="EMBL" id="CM032189">
    <property type="protein sequence ID" value="KAG7087377.1"/>
    <property type="molecule type" value="Genomic_DNA"/>
</dbReference>
<keyword evidence="4" id="KW-1185">Reference proteome</keyword>
<evidence type="ECO:0000313" key="4">
    <source>
        <dbReference type="Proteomes" id="UP001049176"/>
    </source>
</evidence>
<sequence>MKFTTFATAAGSVIFFALAAQAQDSSSAAETASVTETVTDTSTTTSTDIGVPSDISSALSDASSVLNSATSVIRSATSVVGSATSRASSLINSSVKPTGTSSTASPNRTNGASGIRTEGLAFGLGAGIVVAALL</sequence>
<dbReference type="KEGG" id="more:E1B28_013350"/>
<protein>
    <submittedName>
        <fullName evidence="3">Uncharacterized protein</fullName>
    </submittedName>
</protein>
<dbReference type="GeneID" id="66082425"/>
<evidence type="ECO:0000313" key="3">
    <source>
        <dbReference type="EMBL" id="KAG7087377.1"/>
    </source>
</evidence>
<feature type="region of interest" description="Disordered" evidence="1">
    <location>
        <begin position="91"/>
        <end position="113"/>
    </location>
</feature>
<name>A0A9P7UM08_9AGAR</name>
<feature type="compositionally biased region" description="Polar residues" evidence="1">
    <location>
        <begin position="91"/>
        <end position="112"/>
    </location>
</feature>
<feature type="signal peptide" evidence="2">
    <location>
        <begin position="1"/>
        <end position="22"/>
    </location>
</feature>
<reference evidence="3" key="1">
    <citation type="journal article" date="2021" name="Genome Biol. Evol.">
        <title>The assembled and annotated genome of the fairy-ring fungus Marasmius oreades.</title>
        <authorList>
            <person name="Hiltunen M."/>
            <person name="Ament-Velasquez S.L."/>
            <person name="Johannesson H."/>
        </authorList>
    </citation>
    <scope>NUCLEOTIDE SEQUENCE</scope>
    <source>
        <strain evidence="3">03SP1</strain>
    </source>
</reference>
<comment type="caution">
    <text evidence="3">The sequence shown here is derived from an EMBL/GenBank/DDBJ whole genome shotgun (WGS) entry which is preliminary data.</text>
</comment>
<dbReference type="AlphaFoldDB" id="A0A9P7UM08"/>
<keyword evidence="2" id="KW-0732">Signal</keyword>
<gene>
    <name evidence="3" type="ORF">E1B28_013350</name>
</gene>
<feature type="region of interest" description="Disordered" evidence="1">
    <location>
        <begin position="28"/>
        <end position="47"/>
    </location>
</feature>
<dbReference type="RefSeq" id="XP_043003848.1">
    <property type="nucleotide sequence ID" value="XM_043158499.1"/>
</dbReference>
<dbReference type="Proteomes" id="UP001049176">
    <property type="component" value="Chromosome 9"/>
</dbReference>